<feature type="domain" description="Valyl-tRNA synthetase tRNA-binding arm" evidence="15">
    <location>
        <begin position="826"/>
        <end position="890"/>
    </location>
</feature>
<keyword evidence="17" id="KW-1185">Reference proteome</keyword>
<comment type="subunit">
    <text evidence="2 12">Monomer.</text>
</comment>
<keyword evidence="8 12" id="KW-0175">Coiled coil</keyword>
<keyword evidence="7 12" id="KW-0648">Protein biosynthesis</keyword>
<dbReference type="Gene3D" id="3.40.50.620">
    <property type="entry name" value="HUPs"/>
    <property type="match status" value="2"/>
</dbReference>
<dbReference type="SUPFAM" id="SSF46589">
    <property type="entry name" value="tRNA-binding arm"/>
    <property type="match status" value="1"/>
</dbReference>
<evidence type="ECO:0000256" key="3">
    <source>
        <dbReference type="ARBA" id="ARBA00022490"/>
    </source>
</evidence>
<dbReference type="AlphaFoldDB" id="A0A521G420"/>
<evidence type="ECO:0000256" key="9">
    <source>
        <dbReference type="ARBA" id="ARBA00023146"/>
    </source>
</evidence>
<dbReference type="SUPFAM" id="SSF47323">
    <property type="entry name" value="Anticodon-binding domain of a subclass of class I aminoacyl-tRNA synthetases"/>
    <property type="match status" value="1"/>
</dbReference>
<dbReference type="EMBL" id="NQJD01000004">
    <property type="protein sequence ID" value="TAA75757.1"/>
    <property type="molecule type" value="Genomic_DNA"/>
</dbReference>
<dbReference type="HAMAP" id="MF_02004">
    <property type="entry name" value="Val_tRNA_synth_type1"/>
    <property type="match status" value="1"/>
</dbReference>
<dbReference type="FunFam" id="3.40.50.620:FF:000098">
    <property type="entry name" value="Valine--tRNA ligase"/>
    <property type="match status" value="1"/>
</dbReference>
<dbReference type="Gene3D" id="1.10.730.10">
    <property type="entry name" value="Isoleucyl-tRNA Synthetase, Domain 1"/>
    <property type="match status" value="1"/>
</dbReference>
<evidence type="ECO:0000256" key="11">
    <source>
        <dbReference type="ARBA" id="ARBA00060830"/>
    </source>
</evidence>
<keyword evidence="6 12" id="KW-0067">ATP-binding</keyword>
<dbReference type="FunFam" id="3.40.50.620:FF:000032">
    <property type="entry name" value="Valine--tRNA ligase"/>
    <property type="match status" value="1"/>
</dbReference>
<accession>A0A521G420</accession>
<dbReference type="NCBIfam" id="NF004349">
    <property type="entry name" value="PRK05729.1"/>
    <property type="match status" value="1"/>
</dbReference>
<dbReference type="FunFam" id="3.90.740.10:FF:000008">
    <property type="entry name" value="Valine--tRNA ligase, mitochondrial"/>
    <property type="match status" value="1"/>
</dbReference>
<dbReference type="Pfam" id="PF08264">
    <property type="entry name" value="Anticodon_1"/>
    <property type="match status" value="1"/>
</dbReference>
<dbReference type="PRINTS" id="PR00986">
    <property type="entry name" value="TRNASYNTHVAL"/>
</dbReference>
<feature type="domain" description="Methionyl/Valyl/Leucyl/Isoleucyl-tRNA synthetase anticodon-binding" evidence="14">
    <location>
        <begin position="621"/>
        <end position="767"/>
    </location>
</feature>
<evidence type="ECO:0000256" key="1">
    <source>
        <dbReference type="ARBA" id="ARBA00004496"/>
    </source>
</evidence>
<comment type="function">
    <text evidence="12">Catalyzes the attachment of valine to tRNA(Val). As ValRS can inadvertently accommodate and process structurally similar amino acids such as threonine, to avoid such errors, it has a 'posttransfer' editing activity that hydrolyzes mischarged Thr-tRNA(Val) in a tRNA-dependent manner.</text>
</comment>
<keyword evidence="5 12" id="KW-0547">Nucleotide-binding</keyword>
<dbReference type="EC" id="6.1.1.9" evidence="12"/>
<evidence type="ECO:0000256" key="10">
    <source>
        <dbReference type="ARBA" id="ARBA00047552"/>
    </source>
</evidence>
<proteinExistence type="inferred from homology"/>
<dbReference type="SUPFAM" id="SSF50677">
    <property type="entry name" value="ValRS/IleRS/LeuRS editing domain"/>
    <property type="match status" value="1"/>
</dbReference>
<evidence type="ECO:0000256" key="2">
    <source>
        <dbReference type="ARBA" id="ARBA00011245"/>
    </source>
</evidence>
<dbReference type="GO" id="GO:0002161">
    <property type="term" value="F:aminoacyl-tRNA deacylase activity"/>
    <property type="evidence" value="ECO:0007669"/>
    <property type="project" value="InterPro"/>
</dbReference>
<dbReference type="PANTHER" id="PTHR11946">
    <property type="entry name" value="VALYL-TRNA SYNTHETASES"/>
    <property type="match status" value="1"/>
</dbReference>
<dbReference type="InterPro" id="IPR002303">
    <property type="entry name" value="Valyl-tRNA_ligase"/>
</dbReference>
<dbReference type="FunFam" id="1.10.730.10:FF:000014">
    <property type="entry name" value="Valine--tRNA ligase"/>
    <property type="match status" value="1"/>
</dbReference>
<dbReference type="GO" id="GO:0006438">
    <property type="term" value="P:valyl-tRNA aminoacylation"/>
    <property type="evidence" value="ECO:0007669"/>
    <property type="project" value="UniProtKB-UniRule"/>
</dbReference>
<feature type="binding site" evidence="12">
    <location>
        <position position="537"/>
    </location>
    <ligand>
        <name>ATP</name>
        <dbReference type="ChEBI" id="CHEBI:30616"/>
    </ligand>
</feature>
<comment type="caution">
    <text evidence="16">The sequence shown here is derived from an EMBL/GenBank/DDBJ whole genome shotgun (WGS) entry which is preliminary data.</text>
</comment>
<feature type="short sequence motif" description="'HIGH' region" evidence="12">
    <location>
        <begin position="55"/>
        <end position="65"/>
    </location>
</feature>
<reference evidence="16" key="1">
    <citation type="submission" date="2017-07" db="EMBL/GenBank/DDBJ databases">
        <title>The cable genome - Insights into the physiology and evolution of filamentous bacteria capable of sulfide oxidation via long distance electron transfer.</title>
        <authorList>
            <person name="Thorup C."/>
            <person name="Bjerg J.T."/>
            <person name="Schreiber L."/>
            <person name="Nielsen L.P."/>
            <person name="Kjeldsen K.U."/>
            <person name="Boesen T."/>
            <person name="Boggild A."/>
            <person name="Meysman F."/>
            <person name="Geelhoed J."/>
            <person name="Schramm A."/>
        </authorList>
    </citation>
    <scope>NUCLEOTIDE SEQUENCE [LARGE SCALE GENOMIC DNA]</scope>
    <source>
        <strain evidence="16">GS</strain>
    </source>
</reference>
<evidence type="ECO:0000259" key="13">
    <source>
        <dbReference type="Pfam" id="PF00133"/>
    </source>
</evidence>
<dbReference type="CDD" id="cd00817">
    <property type="entry name" value="ValRS_core"/>
    <property type="match status" value="1"/>
</dbReference>
<dbReference type="CDD" id="cd07962">
    <property type="entry name" value="Anticodon_Ia_Val"/>
    <property type="match status" value="1"/>
</dbReference>
<dbReference type="SUPFAM" id="SSF52374">
    <property type="entry name" value="Nucleotidylyl transferase"/>
    <property type="match status" value="1"/>
</dbReference>
<evidence type="ECO:0000259" key="15">
    <source>
        <dbReference type="Pfam" id="PF10458"/>
    </source>
</evidence>
<dbReference type="Gene3D" id="3.90.740.10">
    <property type="entry name" value="Valyl/Leucyl/Isoleucyl-tRNA synthetase, editing domain"/>
    <property type="match status" value="1"/>
</dbReference>
<dbReference type="Pfam" id="PF00133">
    <property type="entry name" value="tRNA-synt_1"/>
    <property type="match status" value="1"/>
</dbReference>
<comment type="subcellular location">
    <subcellularLocation>
        <location evidence="1 12">Cytoplasm</location>
    </subcellularLocation>
</comment>
<evidence type="ECO:0000256" key="8">
    <source>
        <dbReference type="ARBA" id="ARBA00023054"/>
    </source>
</evidence>
<dbReference type="NCBIfam" id="TIGR00422">
    <property type="entry name" value="valS"/>
    <property type="match status" value="1"/>
</dbReference>
<dbReference type="GO" id="GO:0004832">
    <property type="term" value="F:valine-tRNA ligase activity"/>
    <property type="evidence" value="ECO:0007669"/>
    <property type="project" value="UniProtKB-UniRule"/>
</dbReference>
<comment type="domain">
    <text evidence="12">The C-terminal coiled-coil domain is crucial for aminoacylation activity.</text>
</comment>
<dbReference type="InterPro" id="IPR014729">
    <property type="entry name" value="Rossmann-like_a/b/a_fold"/>
</dbReference>
<dbReference type="InterPro" id="IPR019499">
    <property type="entry name" value="Val-tRNA_synth_tRNA-bd"/>
</dbReference>
<dbReference type="GO" id="GO:0005829">
    <property type="term" value="C:cytosol"/>
    <property type="evidence" value="ECO:0007669"/>
    <property type="project" value="TreeGrafter"/>
</dbReference>
<keyword evidence="9 12" id="KW-0030">Aminoacyl-tRNA synthetase</keyword>
<feature type="coiled-coil region" evidence="12">
    <location>
        <begin position="824"/>
        <end position="893"/>
    </location>
</feature>
<dbReference type="InterPro" id="IPR001412">
    <property type="entry name" value="aa-tRNA-synth_I_CS"/>
</dbReference>
<evidence type="ECO:0000256" key="6">
    <source>
        <dbReference type="ARBA" id="ARBA00022840"/>
    </source>
</evidence>
<feature type="domain" description="Aminoacyl-tRNA synthetase class Ia" evidence="13">
    <location>
        <begin position="27"/>
        <end position="574"/>
    </location>
</feature>
<comment type="catalytic activity">
    <reaction evidence="10 12">
        <text>tRNA(Val) + L-valine + ATP = L-valyl-tRNA(Val) + AMP + diphosphate</text>
        <dbReference type="Rhea" id="RHEA:10704"/>
        <dbReference type="Rhea" id="RHEA-COMP:9672"/>
        <dbReference type="Rhea" id="RHEA-COMP:9708"/>
        <dbReference type="ChEBI" id="CHEBI:30616"/>
        <dbReference type="ChEBI" id="CHEBI:33019"/>
        <dbReference type="ChEBI" id="CHEBI:57762"/>
        <dbReference type="ChEBI" id="CHEBI:78442"/>
        <dbReference type="ChEBI" id="CHEBI:78537"/>
        <dbReference type="ChEBI" id="CHEBI:456215"/>
        <dbReference type="EC" id="6.1.1.9"/>
    </reaction>
</comment>
<protein>
    <recommendedName>
        <fullName evidence="12">Valine--tRNA ligase</fullName>
        <ecNumber evidence="12">6.1.1.9</ecNumber>
    </recommendedName>
    <alternativeName>
        <fullName evidence="12">Valyl-tRNA synthetase</fullName>
        <shortName evidence="12">ValRS</shortName>
    </alternativeName>
</protein>
<comment type="domain">
    <text evidence="12">ValRS has two distinct active sites: one for aminoacylation and one for editing. The misactivated threonine is translocated from the active site to the editing site.</text>
</comment>
<name>A0A521G420_9BACT</name>
<keyword evidence="3 12" id="KW-0963">Cytoplasm</keyword>
<dbReference type="FunFam" id="1.10.287.380:FF:000001">
    <property type="entry name" value="Valine--tRNA ligase"/>
    <property type="match status" value="1"/>
</dbReference>
<keyword evidence="4 12" id="KW-0436">Ligase</keyword>
<evidence type="ECO:0000256" key="7">
    <source>
        <dbReference type="ARBA" id="ARBA00022917"/>
    </source>
</evidence>
<evidence type="ECO:0000256" key="12">
    <source>
        <dbReference type="HAMAP-Rule" id="MF_02004"/>
    </source>
</evidence>
<dbReference type="InterPro" id="IPR013155">
    <property type="entry name" value="M/V/L/I-tRNA-synth_anticd-bd"/>
</dbReference>
<dbReference type="InterPro" id="IPR010978">
    <property type="entry name" value="tRNA-bd_arm"/>
</dbReference>
<dbReference type="InterPro" id="IPR009008">
    <property type="entry name" value="Val/Leu/Ile-tRNA-synth_edit"/>
</dbReference>
<sequence>MNDTNTPSAAKYDLPKAYEFEEVEQRWYEYWLAHKTFSAQMDEGRQAFSIVIPPPNVTGVLHIGHALNNTLQDLLTRYHRMKGDNTLWVPGTDHAGIATQNVVERQLAAEKTTRHELGRDKFIERVWQWRAEKGGTIIQQLKRMGASCDWDRERFTMDEGLSKAVREVFVRLYNEGLIYKGDYIVNWCPRCLTALADDEVEHDPTAGKLYHIRYPYADGSGSVVIATTRPETLLGDTAVAVHPDDERYAGLEKIGIRLPIVDRIIPVVLDHHVQRDFGTGALKVTPSHDRDDYEIGIRHSLERVKVMDERGIMNENAGKYAGLDRFACRTQIVKDLDALGLLVKIDDYEHAVGKCYRCATVIEPTTSKQWFVSVRPLADKAVAAVREGRIKLYPDTWYNTFYAWMDNIRDWCISRQIWWGHRIPAWNCLECGHLIVASEDPGFCPRCGKIHLAQEHDVLDTWFSSALWPFSTLGWPGNTKELQTFYPTSVLITSFDILFFWVARMMMMGLHFMDEVPFRDVYLHALVRDKQGKKMSKSTGNVIDPLDMIKQYGTDAFRFTLTAFAAQGREIRMDEERIDGYRRFINKLWNAARFAQMHIKESEPGIVAVADDPGKLSLPHRWILSRTNATICDVRKALDGYDFNLIASAIYQFTWHEFCDWYVEWIKADLFSDDAGKREQARGVLLCVLEHILKMLHPICPFVTEEIWSQLPGTRGTIMLEAFPEERPLWENAEAEQSMQLLMEVITAIRTIRSEADVHPSAKVQAVLICPDAGKRELLRSFSGSICAMTRAEALEIVESGAVPDDAGHALVNGVEVVVPLKELIDVDAELDKLARERSKIEQDLQRVRGKLGNENFLSNAPPDVVAKEQAKLEELKARLAKNEESRERLGKLR</sequence>
<evidence type="ECO:0000256" key="5">
    <source>
        <dbReference type="ARBA" id="ARBA00022741"/>
    </source>
</evidence>
<dbReference type="InterPro" id="IPR037118">
    <property type="entry name" value="Val-tRNA_synth_C_sf"/>
</dbReference>
<gene>
    <name evidence="12" type="primary">valS</name>
    <name evidence="16" type="ORF">CDV28_104103</name>
</gene>
<evidence type="ECO:0000256" key="4">
    <source>
        <dbReference type="ARBA" id="ARBA00022598"/>
    </source>
</evidence>
<dbReference type="InterPro" id="IPR033705">
    <property type="entry name" value="Anticodon_Ia_Val"/>
</dbReference>
<dbReference type="Gene3D" id="1.10.287.380">
    <property type="entry name" value="Valyl-tRNA synthetase, C-terminal domain"/>
    <property type="match status" value="1"/>
</dbReference>
<evidence type="ECO:0000259" key="14">
    <source>
        <dbReference type="Pfam" id="PF08264"/>
    </source>
</evidence>
<organism evidence="16 17">
    <name type="scientific">Candidatus Electronema aureum</name>
    <dbReference type="NCBI Taxonomy" id="2005002"/>
    <lineage>
        <taxon>Bacteria</taxon>
        <taxon>Pseudomonadati</taxon>
        <taxon>Thermodesulfobacteriota</taxon>
        <taxon>Desulfobulbia</taxon>
        <taxon>Desulfobulbales</taxon>
        <taxon>Desulfobulbaceae</taxon>
        <taxon>Candidatus Electronema</taxon>
    </lineage>
</organism>
<dbReference type="PANTHER" id="PTHR11946:SF93">
    <property type="entry name" value="VALINE--TRNA LIGASE, CHLOROPLASTIC_MITOCHONDRIAL 2"/>
    <property type="match status" value="1"/>
</dbReference>
<dbReference type="Pfam" id="PF10458">
    <property type="entry name" value="Val_tRNA-synt_C"/>
    <property type="match status" value="1"/>
</dbReference>
<dbReference type="InterPro" id="IPR009080">
    <property type="entry name" value="tRNAsynth_Ia_anticodon-bd"/>
</dbReference>
<dbReference type="Proteomes" id="UP000316238">
    <property type="component" value="Unassembled WGS sequence"/>
</dbReference>
<dbReference type="PROSITE" id="PS00178">
    <property type="entry name" value="AA_TRNA_LIGASE_I"/>
    <property type="match status" value="1"/>
</dbReference>
<dbReference type="InterPro" id="IPR002300">
    <property type="entry name" value="aa-tRNA-synth_Ia"/>
</dbReference>
<evidence type="ECO:0000313" key="16">
    <source>
        <dbReference type="EMBL" id="TAA75757.1"/>
    </source>
</evidence>
<evidence type="ECO:0000313" key="17">
    <source>
        <dbReference type="Proteomes" id="UP000316238"/>
    </source>
</evidence>
<feature type="short sequence motif" description="'KMSKS' region" evidence="12">
    <location>
        <begin position="534"/>
        <end position="538"/>
    </location>
</feature>
<dbReference type="GO" id="GO:0005524">
    <property type="term" value="F:ATP binding"/>
    <property type="evidence" value="ECO:0007669"/>
    <property type="project" value="UniProtKB-UniRule"/>
</dbReference>
<comment type="similarity">
    <text evidence="11 12">Belongs to the class-I aminoacyl-tRNA synthetase family. ValS type 1 subfamily.</text>
</comment>